<proteinExistence type="predicted"/>
<gene>
    <name evidence="2" type="ORF">CRM22_010605</name>
</gene>
<organism evidence="2 3">
    <name type="scientific">Opisthorchis felineus</name>
    <dbReference type="NCBI Taxonomy" id="147828"/>
    <lineage>
        <taxon>Eukaryota</taxon>
        <taxon>Metazoa</taxon>
        <taxon>Spiralia</taxon>
        <taxon>Lophotrochozoa</taxon>
        <taxon>Platyhelminthes</taxon>
        <taxon>Trematoda</taxon>
        <taxon>Digenea</taxon>
        <taxon>Opisthorchiida</taxon>
        <taxon>Opisthorchiata</taxon>
        <taxon>Opisthorchiidae</taxon>
        <taxon>Opisthorchis</taxon>
    </lineage>
</organism>
<dbReference type="AlphaFoldDB" id="A0A4S2KRD4"/>
<evidence type="ECO:0000313" key="2">
    <source>
        <dbReference type="EMBL" id="TGZ52482.1"/>
    </source>
</evidence>
<accession>A0A4S2KRD4</accession>
<dbReference type="EMBL" id="SJOL01010002">
    <property type="protein sequence ID" value="TGZ52482.1"/>
    <property type="molecule type" value="Genomic_DNA"/>
</dbReference>
<protein>
    <submittedName>
        <fullName evidence="2">Uncharacterized protein</fullName>
    </submittedName>
</protein>
<feature type="compositionally biased region" description="Polar residues" evidence="1">
    <location>
        <begin position="131"/>
        <end position="152"/>
    </location>
</feature>
<reference evidence="2 3" key="1">
    <citation type="journal article" date="2019" name="BMC Genomics">
        <title>New insights from Opisthorchis felineus genome: update on genomics of the epidemiologically important liver flukes.</title>
        <authorList>
            <person name="Ershov N.I."/>
            <person name="Mordvinov V.A."/>
            <person name="Prokhortchouk E.B."/>
            <person name="Pakharukova M.Y."/>
            <person name="Gunbin K.V."/>
            <person name="Ustyantsev K."/>
            <person name="Genaev M.A."/>
            <person name="Blinov A.G."/>
            <person name="Mazur A."/>
            <person name="Boulygina E."/>
            <person name="Tsygankova S."/>
            <person name="Khrameeva E."/>
            <person name="Chekanov N."/>
            <person name="Fan G."/>
            <person name="Xiao A."/>
            <person name="Zhang H."/>
            <person name="Xu X."/>
            <person name="Yang H."/>
            <person name="Solovyev V."/>
            <person name="Lee S.M."/>
            <person name="Liu X."/>
            <person name="Afonnikov D.A."/>
            <person name="Skryabin K.G."/>
        </authorList>
    </citation>
    <scope>NUCLEOTIDE SEQUENCE [LARGE SCALE GENOMIC DNA]</scope>
    <source>
        <strain evidence="2">AK-0245</strain>
        <tissue evidence="2">Whole organism</tissue>
    </source>
</reference>
<sequence length="231" mass="25959">MPLHPGDYLRRVLCHVAPCGDCLESCYESITVSPAHLAAVSAWLALLLSTCTYTPARTFEQTKEFLHLPAAKSGRMCLPTFLPAVRRTGVPSEDCSKLAALTDPSVRAKASLLFRVFLSLQRKYDRRLRNPSPQTRQSIHTSHSSEEPNSTPVYRRSRSPLSQSTALSAGPPPYLQHLQWKLHTPRFPYPREIKLLSRSSIADAVQMTVGLTDSWCQCTVNLRRAYPSNYY</sequence>
<comment type="caution">
    <text evidence="2">The sequence shown here is derived from an EMBL/GenBank/DDBJ whole genome shotgun (WGS) entry which is preliminary data.</text>
</comment>
<name>A0A4S2KRD4_OPIFE</name>
<evidence type="ECO:0000313" key="3">
    <source>
        <dbReference type="Proteomes" id="UP000308267"/>
    </source>
</evidence>
<evidence type="ECO:0000256" key="1">
    <source>
        <dbReference type="SAM" id="MobiDB-lite"/>
    </source>
</evidence>
<dbReference type="Proteomes" id="UP000308267">
    <property type="component" value="Unassembled WGS sequence"/>
</dbReference>
<keyword evidence="3" id="KW-1185">Reference proteome</keyword>
<feature type="region of interest" description="Disordered" evidence="1">
    <location>
        <begin position="128"/>
        <end position="170"/>
    </location>
</feature>